<comment type="caution">
    <text evidence="9">The sequence shown here is derived from an EMBL/GenBank/DDBJ whole genome shotgun (WGS) entry which is preliminary data.</text>
</comment>
<dbReference type="Proteomes" id="UP001549257">
    <property type="component" value="Unassembled WGS sequence"/>
</dbReference>
<feature type="transmembrane region" description="Helical" evidence="8">
    <location>
        <begin position="298"/>
        <end position="318"/>
    </location>
</feature>
<keyword evidence="7 8" id="KW-0472">Membrane</keyword>
<evidence type="ECO:0000256" key="3">
    <source>
        <dbReference type="ARBA" id="ARBA00022676"/>
    </source>
</evidence>
<dbReference type="PANTHER" id="PTHR33908:SF3">
    <property type="entry name" value="UNDECAPRENYL PHOSPHATE-ALPHA-4-AMINO-4-DEOXY-L-ARABINOSE ARABINOSYL TRANSFERASE"/>
    <property type="match status" value="1"/>
</dbReference>
<feature type="transmembrane region" description="Helical" evidence="8">
    <location>
        <begin position="220"/>
        <end position="243"/>
    </location>
</feature>
<feature type="transmembrane region" description="Helical" evidence="8">
    <location>
        <begin position="264"/>
        <end position="286"/>
    </location>
</feature>
<accession>A0ABV2QMV1</accession>
<keyword evidence="3 9" id="KW-0328">Glycosyltransferase</keyword>
<evidence type="ECO:0000256" key="7">
    <source>
        <dbReference type="ARBA" id="ARBA00023136"/>
    </source>
</evidence>
<gene>
    <name evidence="9" type="ORF">ABIE21_001889</name>
</gene>
<proteinExistence type="predicted"/>
<feature type="transmembrane region" description="Helical" evidence="8">
    <location>
        <begin position="325"/>
        <end position="341"/>
    </location>
</feature>
<feature type="transmembrane region" description="Helical" evidence="8">
    <location>
        <begin position="21"/>
        <end position="42"/>
    </location>
</feature>
<evidence type="ECO:0000256" key="1">
    <source>
        <dbReference type="ARBA" id="ARBA00004651"/>
    </source>
</evidence>
<comment type="subcellular location">
    <subcellularLocation>
        <location evidence="1">Cell membrane</location>
        <topology evidence="1">Multi-pass membrane protein</topology>
    </subcellularLocation>
</comment>
<evidence type="ECO:0000313" key="9">
    <source>
        <dbReference type="EMBL" id="MET4582379.1"/>
    </source>
</evidence>
<feature type="transmembrane region" description="Helical" evidence="8">
    <location>
        <begin position="123"/>
        <end position="142"/>
    </location>
</feature>
<protein>
    <submittedName>
        <fullName evidence="9">Mannosyltransferase</fullName>
        <ecNumber evidence="9">2.4.1.-</ecNumber>
    </submittedName>
</protein>
<dbReference type="EMBL" id="JBEPSJ010000002">
    <property type="protein sequence ID" value="MET4582379.1"/>
    <property type="molecule type" value="Genomic_DNA"/>
</dbReference>
<dbReference type="PANTHER" id="PTHR33908">
    <property type="entry name" value="MANNOSYLTRANSFERASE YKCB-RELATED"/>
    <property type="match status" value="1"/>
</dbReference>
<keyword evidence="6 8" id="KW-1133">Transmembrane helix</keyword>
<keyword evidence="4 9" id="KW-0808">Transferase</keyword>
<feature type="transmembrane region" description="Helical" evidence="8">
    <location>
        <begin position="347"/>
        <end position="366"/>
    </location>
</feature>
<name>A0ABV2QMV1_9MICO</name>
<keyword evidence="2" id="KW-1003">Cell membrane</keyword>
<dbReference type="InterPro" id="IPR050297">
    <property type="entry name" value="LipidA_mod_glycosyltrf_83"/>
</dbReference>
<evidence type="ECO:0000256" key="2">
    <source>
        <dbReference type="ARBA" id="ARBA00022475"/>
    </source>
</evidence>
<evidence type="ECO:0000256" key="4">
    <source>
        <dbReference type="ARBA" id="ARBA00022679"/>
    </source>
</evidence>
<feature type="transmembrane region" description="Helical" evidence="8">
    <location>
        <begin position="173"/>
        <end position="200"/>
    </location>
</feature>
<evidence type="ECO:0000256" key="8">
    <source>
        <dbReference type="SAM" id="Phobius"/>
    </source>
</evidence>
<dbReference type="EC" id="2.4.1.-" evidence="9"/>
<keyword evidence="10" id="KW-1185">Reference proteome</keyword>
<sequence>MTSLIDSARRTRTPARGIHSLQPLAAPGLVGLLGLAISLVGIGTPSVWYDEAATLTAATRDWDQLWAMTANVDAVHAAYYAVMHVVFDLFGYSPLTLRVPSAIAVGVAAALTVVLGRTLDRARLGRIAGIVFCLLPRTTWAGTEGRSYALTAVLALTMTILLVLAARSSRRILWALYALAVVVSCLVFVYLALVVAAHAVTMAWWFASSRSRAWPPAARWVRWTALATALVVPFGIAVIGQSGQVHWLKAPGLRTVREVFENQWFYSSTPFAVVGWALIVAGAIVLLRSARGLSPASVLLPALLLPTVALLVLSVAVTPVYTPRYLTMCVPFVALVMAAAIERMRPTPLATAAVLVLALLAVPQIAAQRQPEAKERASWAAVADLIAEQRALDGPRSSTAIVYGAVQRHPIATSRVMALAYPEAFAGTVDVTLGTPAAETGQLWETRIPLSEGLHRLRGVDAVYLVTSVARDQRPATTDTLAAAGWHVADSWSLTAVNVVKYER</sequence>
<organism evidence="9 10">
    <name type="scientific">Conyzicola nivalis</name>
    <dbReference type="NCBI Taxonomy" id="1477021"/>
    <lineage>
        <taxon>Bacteria</taxon>
        <taxon>Bacillati</taxon>
        <taxon>Actinomycetota</taxon>
        <taxon>Actinomycetes</taxon>
        <taxon>Micrococcales</taxon>
        <taxon>Microbacteriaceae</taxon>
        <taxon>Conyzicola</taxon>
    </lineage>
</organism>
<feature type="transmembrane region" description="Helical" evidence="8">
    <location>
        <begin position="148"/>
        <end position="166"/>
    </location>
</feature>
<evidence type="ECO:0000256" key="5">
    <source>
        <dbReference type="ARBA" id="ARBA00022692"/>
    </source>
</evidence>
<evidence type="ECO:0000313" key="10">
    <source>
        <dbReference type="Proteomes" id="UP001549257"/>
    </source>
</evidence>
<dbReference type="GO" id="GO:0016757">
    <property type="term" value="F:glycosyltransferase activity"/>
    <property type="evidence" value="ECO:0007669"/>
    <property type="project" value="UniProtKB-KW"/>
</dbReference>
<evidence type="ECO:0000256" key="6">
    <source>
        <dbReference type="ARBA" id="ARBA00022989"/>
    </source>
</evidence>
<feature type="transmembrane region" description="Helical" evidence="8">
    <location>
        <begin position="97"/>
        <end position="116"/>
    </location>
</feature>
<dbReference type="RefSeq" id="WP_354024571.1">
    <property type="nucleotide sequence ID" value="NZ_JBEPSJ010000002.1"/>
</dbReference>
<reference evidence="9 10" key="1">
    <citation type="submission" date="2024-06" db="EMBL/GenBank/DDBJ databases">
        <title>Sorghum-associated microbial communities from plants grown in Nebraska, USA.</title>
        <authorList>
            <person name="Schachtman D."/>
        </authorList>
    </citation>
    <scope>NUCLEOTIDE SEQUENCE [LARGE SCALE GENOMIC DNA]</scope>
    <source>
        <strain evidence="9 10">2857</strain>
    </source>
</reference>
<keyword evidence="5 8" id="KW-0812">Transmembrane</keyword>